<evidence type="ECO:0000256" key="1">
    <source>
        <dbReference type="SAM" id="Phobius"/>
    </source>
</evidence>
<evidence type="ECO:0000313" key="2">
    <source>
        <dbReference type="EMBL" id="RKN14356.1"/>
    </source>
</evidence>
<protein>
    <recommendedName>
        <fullName evidence="4">Major facilitator superfamily (MFS) profile domain-containing protein</fullName>
    </recommendedName>
</protein>
<reference evidence="2 3" key="1">
    <citation type="submission" date="2018-09" db="EMBL/GenBank/DDBJ databases">
        <title>Micromonospora sp. nov. MS1-9, isolated from a root of Musa sp.</title>
        <authorList>
            <person name="Kuncharoen N."/>
            <person name="Kudo T."/>
            <person name="Ohkuma M."/>
            <person name="Yuki M."/>
            <person name="Tanasupawat S."/>
        </authorList>
    </citation>
    <scope>NUCLEOTIDE SEQUENCE [LARGE SCALE GENOMIC DNA]</scope>
    <source>
        <strain evidence="2 3">NGC1-4</strain>
    </source>
</reference>
<sequence length="150" mass="14581">MVAWLVFTSEGLVGYLGLLGYAVITNGDPGGPLAGPVFVVVAALIGFVAVPLLVAPAVLVAEATGRRRGRFVGALIGGGGAMLAAALCAAAVALVTDVSPGGAVLAGLVAALAVVGPVAAYAATAGAVRGLARRPQPAPVDEEQFARLPS</sequence>
<keyword evidence="3" id="KW-1185">Reference proteome</keyword>
<accession>A0ABX9QV48</accession>
<evidence type="ECO:0000313" key="3">
    <source>
        <dbReference type="Proteomes" id="UP000271548"/>
    </source>
</evidence>
<feature type="transmembrane region" description="Helical" evidence="1">
    <location>
        <begin position="36"/>
        <end position="59"/>
    </location>
</feature>
<organism evidence="2 3">
    <name type="scientific">Micromonospora musae</name>
    <dbReference type="NCBI Taxonomy" id="1894970"/>
    <lineage>
        <taxon>Bacteria</taxon>
        <taxon>Bacillati</taxon>
        <taxon>Actinomycetota</taxon>
        <taxon>Actinomycetes</taxon>
        <taxon>Micromonosporales</taxon>
        <taxon>Micromonosporaceae</taxon>
        <taxon>Micromonospora</taxon>
    </lineage>
</organism>
<proteinExistence type="predicted"/>
<feature type="transmembrane region" description="Helical" evidence="1">
    <location>
        <begin position="71"/>
        <end position="95"/>
    </location>
</feature>
<dbReference type="EMBL" id="RAZS01000014">
    <property type="protein sequence ID" value="RKN14356.1"/>
    <property type="molecule type" value="Genomic_DNA"/>
</dbReference>
<keyword evidence="1" id="KW-0472">Membrane</keyword>
<keyword evidence="1" id="KW-0812">Transmembrane</keyword>
<keyword evidence="1" id="KW-1133">Transmembrane helix</keyword>
<feature type="transmembrane region" description="Helical" evidence="1">
    <location>
        <begin position="5"/>
        <end position="24"/>
    </location>
</feature>
<gene>
    <name evidence="2" type="ORF">D7147_29215</name>
</gene>
<evidence type="ECO:0008006" key="4">
    <source>
        <dbReference type="Google" id="ProtNLM"/>
    </source>
</evidence>
<dbReference type="Proteomes" id="UP000271548">
    <property type="component" value="Unassembled WGS sequence"/>
</dbReference>
<feature type="transmembrane region" description="Helical" evidence="1">
    <location>
        <begin position="101"/>
        <end position="124"/>
    </location>
</feature>
<comment type="caution">
    <text evidence="2">The sequence shown here is derived from an EMBL/GenBank/DDBJ whole genome shotgun (WGS) entry which is preliminary data.</text>
</comment>
<name>A0ABX9QV48_9ACTN</name>